<dbReference type="PANTHER" id="PTHR23348">
    <property type="entry name" value="PERIAXIN/AHNAK"/>
    <property type="match status" value="1"/>
</dbReference>
<dbReference type="GO" id="GO:0043484">
    <property type="term" value="P:regulation of RNA splicing"/>
    <property type="evidence" value="ECO:0007669"/>
    <property type="project" value="TreeGrafter"/>
</dbReference>
<dbReference type="Pfam" id="PF00595">
    <property type="entry name" value="PDZ"/>
    <property type="match status" value="1"/>
</dbReference>
<dbReference type="SMART" id="SM00228">
    <property type="entry name" value="PDZ"/>
    <property type="match status" value="1"/>
</dbReference>
<dbReference type="Proteomes" id="UP000261380">
    <property type="component" value="Unplaced"/>
</dbReference>
<dbReference type="PROSITE" id="PS50106">
    <property type="entry name" value="PDZ"/>
    <property type="match status" value="1"/>
</dbReference>
<evidence type="ECO:0000256" key="1">
    <source>
        <dbReference type="ARBA" id="ARBA00004123"/>
    </source>
</evidence>
<dbReference type="PANTHER" id="PTHR23348:SF41">
    <property type="entry name" value="NEUROBLAST DIFFERENTIATION-ASSOCIATED PROTEIN AHNAK"/>
    <property type="match status" value="1"/>
</dbReference>
<evidence type="ECO:0000313" key="5">
    <source>
        <dbReference type="Proteomes" id="UP000261380"/>
    </source>
</evidence>
<dbReference type="InterPro" id="IPR001478">
    <property type="entry name" value="PDZ"/>
</dbReference>
<protein>
    <recommendedName>
        <fullName evidence="3">PDZ domain-containing protein</fullName>
    </recommendedName>
</protein>
<dbReference type="GO" id="GO:0005634">
    <property type="term" value="C:nucleus"/>
    <property type="evidence" value="ECO:0007669"/>
    <property type="project" value="UniProtKB-SubCell"/>
</dbReference>
<keyword evidence="2" id="KW-0539">Nucleus</keyword>
<evidence type="ECO:0000313" key="4">
    <source>
        <dbReference type="Ensembl" id="ENSXCOP00000005716.1"/>
    </source>
</evidence>
<dbReference type="AlphaFoldDB" id="A0A3B5L7G7"/>
<keyword evidence="5" id="KW-1185">Reference proteome</keyword>
<dbReference type="SUPFAM" id="SSF50156">
    <property type="entry name" value="PDZ domain-like"/>
    <property type="match status" value="1"/>
</dbReference>
<dbReference type="Gene3D" id="2.30.42.10">
    <property type="match status" value="1"/>
</dbReference>
<dbReference type="GeneTree" id="ENSGT00940000160366"/>
<dbReference type="STRING" id="32473.ENSXCOP00000005716"/>
<comment type="subcellular location">
    <subcellularLocation>
        <location evidence="1">Nucleus</location>
    </subcellularLocation>
</comment>
<organism evidence="4 5">
    <name type="scientific">Xiphophorus couchianus</name>
    <name type="common">Monterrey platyfish</name>
    <dbReference type="NCBI Taxonomy" id="32473"/>
    <lineage>
        <taxon>Eukaryota</taxon>
        <taxon>Metazoa</taxon>
        <taxon>Chordata</taxon>
        <taxon>Craniata</taxon>
        <taxon>Vertebrata</taxon>
        <taxon>Euteleostomi</taxon>
        <taxon>Actinopterygii</taxon>
        <taxon>Neopterygii</taxon>
        <taxon>Teleostei</taxon>
        <taxon>Neoteleostei</taxon>
        <taxon>Acanthomorphata</taxon>
        <taxon>Ovalentaria</taxon>
        <taxon>Atherinomorphae</taxon>
        <taxon>Cyprinodontiformes</taxon>
        <taxon>Poeciliidae</taxon>
        <taxon>Poeciliinae</taxon>
        <taxon>Xiphophorus</taxon>
    </lineage>
</organism>
<name>A0A3B5L7G7_9TELE</name>
<reference evidence="4" key="2">
    <citation type="submission" date="2025-09" db="UniProtKB">
        <authorList>
            <consortium name="Ensembl"/>
        </authorList>
    </citation>
    <scope>IDENTIFICATION</scope>
</reference>
<dbReference type="GO" id="GO:0043034">
    <property type="term" value="C:costamere"/>
    <property type="evidence" value="ECO:0007669"/>
    <property type="project" value="TreeGrafter"/>
</dbReference>
<sequence>MHSEEVITGARAGGANYLNVWQLWEGTSRGSEGENLKKMKKKKIKSHESTELKQSGVIVNTAQDGCAEGLVYGGGGKEGIFIKKVVPESPASKSLKVKEGDQILSATVYFDNMSYEDAIQILEHAQAYKLKLCLKRQPDFTETEPTIDSDVIPVTIFKLHLLIYFF</sequence>
<accession>A0A3B5L7G7</accession>
<feature type="domain" description="PDZ" evidence="3">
    <location>
        <begin position="56"/>
        <end position="125"/>
    </location>
</feature>
<reference evidence="4" key="1">
    <citation type="submission" date="2025-08" db="UniProtKB">
        <authorList>
            <consortium name="Ensembl"/>
        </authorList>
    </citation>
    <scope>IDENTIFICATION</scope>
</reference>
<evidence type="ECO:0000256" key="2">
    <source>
        <dbReference type="ARBA" id="ARBA00023242"/>
    </source>
</evidence>
<evidence type="ECO:0000259" key="3">
    <source>
        <dbReference type="PROSITE" id="PS50106"/>
    </source>
</evidence>
<dbReference type="InterPro" id="IPR052082">
    <property type="entry name" value="Myelin_sheath_structural"/>
</dbReference>
<dbReference type="InterPro" id="IPR036034">
    <property type="entry name" value="PDZ_sf"/>
</dbReference>
<dbReference type="Ensembl" id="ENSXCOT00000005782.1">
    <property type="protein sequence ID" value="ENSXCOP00000005716.1"/>
    <property type="gene ID" value="ENSXCOG00000004453.1"/>
</dbReference>
<proteinExistence type="predicted"/>